<evidence type="ECO:0000313" key="1">
    <source>
        <dbReference type="EMBL" id="EUB54619.1"/>
    </source>
</evidence>
<keyword evidence="2" id="KW-1185">Reference proteome</keyword>
<gene>
    <name evidence="1" type="ORF">EGR_10526</name>
</gene>
<proteinExistence type="predicted"/>
<accession>W6UM98</accession>
<name>W6UM98_ECHGR</name>
<dbReference type="RefSeq" id="XP_024345815.1">
    <property type="nucleotide sequence ID" value="XM_024499775.1"/>
</dbReference>
<reference evidence="1 2" key="1">
    <citation type="journal article" date="2013" name="Nat. Genet.">
        <title>The genome of the hydatid tapeworm Echinococcus granulosus.</title>
        <authorList>
            <person name="Zheng H."/>
            <person name="Zhang W."/>
            <person name="Zhang L."/>
            <person name="Zhang Z."/>
            <person name="Li J."/>
            <person name="Lu G."/>
            <person name="Zhu Y."/>
            <person name="Wang Y."/>
            <person name="Huang Y."/>
            <person name="Liu J."/>
            <person name="Kang H."/>
            <person name="Chen J."/>
            <person name="Wang L."/>
            <person name="Chen A."/>
            <person name="Yu S."/>
            <person name="Gao Z."/>
            <person name="Jin L."/>
            <person name="Gu W."/>
            <person name="Wang Z."/>
            <person name="Zhao L."/>
            <person name="Shi B."/>
            <person name="Wen H."/>
            <person name="Lin R."/>
            <person name="Jones M.K."/>
            <person name="Brejova B."/>
            <person name="Vinar T."/>
            <person name="Zhao G."/>
            <person name="McManus D.P."/>
            <person name="Chen Z."/>
            <person name="Zhou Y."/>
            <person name="Wang S."/>
        </authorList>
    </citation>
    <scope>NUCLEOTIDE SEQUENCE [LARGE SCALE GENOMIC DNA]</scope>
</reference>
<protein>
    <submittedName>
        <fullName evidence="1">Uncharacterized protein</fullName>
    </submittedName>
</protein>
<dbReference type="EMBL" id="APAU02000229">
    <property type="protein sequence ID" value="EUB54619.1"/>
    <property type="molecule type" value="Genomic_DNA"/>
</dbReference>
<dbReference type="KEGG" id="egl:EGR_10526"/>
<dbReference type="CTD" id="36346241"/>
<organism evidence="1 2">
    <name type="scientific">Echinococcus granulosus</name>
    <name type="common">Hydatid tapeworm</name>
    <dbReference type="NCBI Taxonomy" id="6210"/>
    <lineage>
        <taxon>Eukaryota</taxon>
        <taxon>Metazoa</taxon>
        <taxon>Spiralia</taxon>
        <taxon>Lophotrochozoa</taxon>
        <taxon>Platyhelminthes</taxon>
        <taxon>Cestoda</taxon>
        <taxon>Eucestoda</taxon>
        <taxon>Cyclophyllidea</taxon>
        <taxon>Taeniidae</taxon>
        <taxon>Echinococcus</taxon>
        <taxon>Echinococcus granulosus group</taxon>
    </lineage>
</organism>
<dbReference type="AlphaFoldDB" id="W6UM98"/>
<comment type="caution">
    <text evidence="1">The sequence shown here is derived from an EMBL/GenBank/DDBJ whole genome shotgun (WGS) entry which is preliminary data.</text>
</comment>
<sequence>MANAHINIFFVLCKVRYSAQRKLRESGKVIMTFVEIKLYDLYRAGEIGIGFDRYSSSPVALSVWPKTGRSHNNGFNSNYLNALLIAPLFNSGYIPKLKALDRFSILQQIVKKDMNKGKTNCARMFFTLLRGLLKFTTLFLVTLTSFVCKNLPLGTALVHTCSDIKEILIISCLTGLGLIQTVELTCLFEWPNKRLLLIKKTYLILRLTHFALFGSKFYAVGHKAVIVGTGIAVRTKGICRCMHFANSLKEAYLRVFKPPGTLKGFISVFTLGAEKRHLNQTIRITKYYSCTYNFPMGNLHFEFIHILLPFVVNTF</sequence>
<dbReference type="Proteomes" id="UP000019149">
    <property type="component" value="Unassembled WGS sequence"/>
</dbReference>
<dbReference type="GeneID" id="36346241"/>
<evidence type="ECO:0000313" key="2">
    <source>
        <dbReference type="Proteomes" id="UP000019149"/>
    </source>
</evidence>